<dbReference type="AlphaFoldDB" id="A0A2U3AEZ8"/>
<dbReference type="OrthoDB" id="2621346at2"/>
<dbReference type="EMBL" id="QFVR01000043">
    <property type="protein sequence ID" value="PWI23021.1"/>
    <property type="molecule type" value="Genomic_DNA"/>
</dbReference>
<dbReference type="NCBIfam" id="TIGR04424">
    <property type="entry name" value="metallo_McbB"/>
    <property type="match status" value="1"/>
</dbReference>
<keyword evidence="2" id="KW-1185">Reference proteome</keyword>
<dbReference type="RefSeq" id="WP_109307481.1">
    <property type="nucleotide sequence ID" value="NZ_BJUF01000085.1"/>
</dbReference>
<dbReference type="InterPro" id="IPR030956">
    <property type="entry name" value="McbB"/>
</dbReference>
<accession>A0A2U3AEZ8</accession>
<organism evidence="1 2">
    <name type="scientific">Kurthia sibirica</name>
    <dbReference type="NCBI Taxonomy" id="202750"/>
    <lineage>
        <taxon>Bacteria</taxon>
        <taxon>Bacillati</taxon>
        <taxon>Bacillota</taxon>
        <taxon>Bacilli</taxon>
        <taxon>Bacillales</taxon>
        <taxon>Caryophanaceae</taxon>
        <taxon>Kurthia</taxon>
    </lineage>
</organism>
<evidence type="ECO:0000313" key="2">
    <source>
        <dbReference type="Proteomes" id="UP000245938"/>
    </source>
</evidence>
<evidence type="ECO:0000313" key="1">
    <source>
        <dbReference type="EMBL" id="PWI23021.1"/>
    </source>
</evidence>
<protein>
    <submittedName>
        <fullName evidence="1">McbB family protein</fullName>
    </submittedName>
</protein>
<gene>
    <name evidence="1" type="ORF">DEX24_16530</name>
</gene>
<comment type="caution">
    <text evidence="1">The sequence shown here is derived from an EMBL/GenBank/DDBJ whole genome shotgun (WGS) entry which is preliminary data.</text>
</comment>
<dbReference type="Proteomes" id="UP000245938">
    <property type="component" value="Unassembled WGS sequence"/>
</dbReference>
<sequence>MYKINPYLLYNTKDNHNIIQTKENSLILNSQPLIDFLKFLEVNNIDIISMNEIKNFFDNEEEFSEKIVDFLCKNEIFKENIQKKISFESINIISNENIGHIFSKFLKVKNSYTVQELLNKKKILEDDCLTLIILNPFNLNHLKEILEVIRNYENLICKVVFPYNNSIYISNYYSKKWNNPCPICFISSLEAQLRGNINGDLTWNFQMIMDLIYEEKLEFEYDGLLEEKDYIPVINILLRDMLNNKLSSNIDKVYKISLRDYFIDTDIAYYWEVCDCYE</sequence>
<name>A0A2U3AEZ8_9BACL</name>
<reference evidence="1 2" key="1">
    <citation type="submission" date="2018-05" db="EMBL/GenBank/DDBJ databases">
        <title>Kurthia sibirica genome sequence.</title>
        <authorList>
            <person name="Maclea K.S."/>
            <person name="Goen A.E."/>
        </authorList>
    </citation>
    <scope>NUCLEOTIDE SEQUENCE [LARGE SCALE GENOMIC DNA]</scope>
    <source>
        <strain evidence="1 2">ATCC 49154</strain>
    </source>
</reference>
<proteinExistence type="predicted"/>